<evidence type="ECO:0008006" key="3">
    <source>
        <dbReference type="Google" id="ProtNLM"/>
    </source>
</evidence>
<evidence type="ECO:0000313" key="2">
    <source>
        <dbReference type="Proteomes" id="UP000498980"/>
    </source>
</evidence>
<sequence length="207" mass="22238">MSTSPGPLLEALTTLWAQVRSHVADLPTARIAISPTPPTTNHDPTRWAWEGEVVTGLVVSAETLQAGPDAVLEVILHEAAHVLCWARGVQDTASHGAYHNGRFLAAAEEVGLSWPADQPRTGRGYATPSPTEKTLDRYRSSLAELEDAIPLVLPHLTIPDATARRRPASRLTLRCGCNEPRKMQMSPTVAAKAPVVCGACKKPFTAQ</sequence>
<dbReference type="EMBL" id="BLWC01000001">
    <property type="protein sequence ID" value="GFN00728.1"/>
    <property type="molecule type" value="Genomic_DNA"/>
</dbReference>
<name>A0A7J0CEP2_9ACTN</name>
<comment type="caution">
    <text evidence="1">The sequence shown here is derived from an EMBL/GenBank/DDBJ whole genome shotgun (WGS) entry which is preliminary data.</text>
</comment>
<accession>A0A7J0CEP2</accession>
<keyword evidence="2" id="KW-1185">Reference proteome</keyword>
<dbReference type="AlphaFoldDB" id="A0A7J0CEP2"/>
<evidence type="ECO:0000313" key="1">
    <source>
        <dbReference type="EMBL" id="GFN00728.1"/>
    </source>
</evidence>
<gene>
    <name evidence="1" type="ORF">Sfulv_55380</name>
</gene>
<organism evidence="1 2">
    <name type="scientific">Streptomyces fulvorobeus</name>
    <dbReference type="NCBI Taxonomy" id="284028"/>
    <lineage>
        <taxon>Bacteria</taxon>
        <taxon>Bacillati</taxon>
        <taxon>Actinomycetota</taxon>
        <taxon>Actinomycetes</taxon>
        <taxon>Kitasatosporales</taxon>
        <taxon>Streptomycetaceae</taxon>
        <taxon>Streptomyces</taxon>
    </lineage>
</organism>
<reference evidence="1 2" key="1">
    <citation type="submission" date="2020-05" db="EMBL/GenBank/DDBJ databases">
        <title>Whole genome shotgun sequence of Streptomyces fulvorobeus NBRC 15897.</title>
        <authorList>
            <person name="Komaki H."/>
            <person name="Tamura T."/>
        </authorList>
    </citation>
    <scope>NUCLEOTIDE SEQUENCE [LARGE SCALE GENOMIC DNA]</scope>
    <source>
        <strain evidence="1 2">NBRC 15897</strain>
    </source>
</reference>
<proteinExistence type="predicted"/>
<protein>
    <recommendedName>
        <fullName evidence="3">SprT-like domain-containing protein</fullName>
    </recommendedName>
</protein>
<dbReference type="Proteomes" id="UP000498980">
    <property type="component" value="Unassembled WGS sequence"/>
</dbReference>